<sequence>MDSIWNRVNQNIDEILSKYRHIAVVGMSRKSFKPSHYVAMHLKHAGYRIYPVNPAYDSILDMPCYPSLKDVPHPIEIVDIFRRSEDVLPVVEEAIAVGAKVIWMQSGIVNEKAAQLALEAGLDVVMDRCMKSEHMSRMF</sequence>
<reference evidence="2" key="1">
    <citation type="journal article" date="2020" name="mSystems">
        <title>Genome- and Community-Level Interaction Insights into Carbon Utilization and Element Cycling Functions of Hydrothermarchaeota in Hydrothermal Sediment.</title>
        <authorList>
            <person name="Zhou Z."/>
            <person name="Liu Y."/>
            <person name="Xu W."/>
            <person name="Pan J."/>
            <person name="Luo Z.H."/>
            <person name="Li M."/>
        </authorList>
    </citation>
    <scope>NUCLEOTIDE SEQUENCE [LARGE SCALE GENOMIC DNA]</scope>
    <source>
        <strain evidence="2">HyVt-527</strain>
    </source>
</reference>
<dbReference type="Proteomes" id="UP000886124">
    <property type="component" value="Unassembled WGS sequence"/>
</dbReference>
<proteinExistence type="predicted"/>
<dbReference type="PANTHER" id="PTHR33303:SF2">
    <property type="entry name" value="COA-BINDING DOMAIN-CONTAINING PROTEIN"/>
    <property type="match status" value="1"/>
</dbReference>
<evidence type="ECO:0000313" key="2">
    <source>
        <dbReference type="EMBL" id="HHJ53033.1"/>
    </source>
</evidence>
<name>A0A7V5PPV8_CALAY</name>
<gene>
    <name evidence="2" type="ORF">ENJ89_07545</name>
</gene>
<protein>
    <submittedName>
        <fullName evidence="2">CoA-binding protein</fullName>
    </submittedName>
</protein>
<dbReference type="Pfam" id="PF13380">
    <property type="entry name" value="CoA_binding_2"/>
    <property type="match status" value="1"/>
</dbReference>
<dbReference type="InterPro" id="IPR003781">
    <property type="entry name" value="CoA-bd"/>
</dbReference>
<dbReference type="Gene3D" id="3.40.50.720">
    <property type="entry name" value="NAD(P)-binding Rossmann-like Domain"/>
    <property type="match status" value="1"/>
</dbReference>
<comment type="caution">
    <text evidence="2">The sequence shown here is derived from an EMBL/GenBank/DDBJ whole genome shotgun (WGS) entry which is preliminary data.</text>
</comment>
<organism evidence="2">
    <name type="scientific">Caldithrix abyssi</name>
    <dbReference type="NCBI Taxonomy" id="187145"/>
    <lineage>
        <taxon>Bacteria</taxon>
        <taxon>Pseudomonadati</taxon>
        <taxon>Calditrichota</taxon>
        <taxon>Calditrichia</taxon>
        <taxon>Calditrichales</taxon>
        <taxon>Calditrichaceae</taxon>
        <taxon>Caldithrix</taxon>
    </lineage>
</organism>
<dbReference type="AlphaFoldDB" id="A0A7V5PPV8"/>
<dbReference type="EMBL" id="DROD01000491">
    <property type="protein sequence ID" value="HHJ53033.1"/>
    <property type="molecule type" value="Genomic_DNA"/>
</dbReference>
<accession>A0A7V5PPV8</accession>
<dbReference type="SUPFAM" id="SSF51735">
    <property type="entry name" value="NAD(P)-binding Rossmann-fold domains"/>
    <property type="match status" value="1"/>
</dbReference>
<feature type="domain" description="CoA-binding" evidence="1">
    <location>
        <begin position="15"/>
        <end position="108"/>
    </location>
</feature>
<dbReference type="InterPro" id="IPR036291">
    <property type="entry name" value="NAD(P)-bd_dom_sf"/>
</dbReference>
<dbReference type="SMART" id="SM00881">
    <property type="entry name" value="CoA_binding"/>
    <property type="match status" value="1"/>
</dbReference>
<dbReference type="PANTHER" id="PTHR33303">
    <property type="entry name" value="CYTOPLASMIC PROTEIN-RELATED"/>
    <property type="match status" value="1"/>
</dbReference>
<evidence type="ECO:0000259" key="1">
    <source>
        <dbReference type="SMART" id="SM00881"/>
    </source>
</evidence>